<dbReference type="STRING" id="468056.SAMN05443549_11510"/>
<dbReference type="EMBL" id="FQWB01000015">
    <property type="protein sequence ID" value="SHH07064.1"/>
    <property type="molecule type" value="Genomic_DNA"/>
</dbReference>
<evidence type="ECO:0000313" key="1">
    <source>
        <dbReference type="EMBL" id="SHH07064.1"/>
    </source>
</evidence>
<dbReference type="AlphaFoldDB" id="A0A1M5PYY6"/>
<sequence>MKYIYSLIIISLLSSCFKTGNNQTSKVEKENLNDIKSENIIGSWNFIETRDINGKKLDNYEGSFGTVQATGPKLIYKANFTYEKIFTPKNTDIGNWKFNSKTNTIEQDLYIDSTDFVGKDLIRQKLAIKSVDGKYYERIEDRIIKMEKDEMLIDNRGLVDVYKKEKK</sequence>
<evidence type="ECO:0008006" key="3">
    <source>
        <dbReference type="Google" id="ProtNLM"/>
    </source>
</evidence>
<keyword evidence="2" id="KW-1185">Reference proteome</keyword>
<dbReference type="Proteomes" id="UP000184516">
    <property type="component" value="Unassembled WGS sequence"/>
</dbReference>
<organism evidence="1 2">
    <name type="scientific">Flavobacterium fluvii</name>
    <dbReference type="NCBI Taxonomy" id="468056"/>
    <lineage>
        <taxon>Bacteria</taxon>
        <taxon>Pseudomonadati</taxon>
        <taxon>Bacteroidota</taxon>
        <taxon>Flavobacteriia</taxon>
        <taxon>Flavobacteriales</taxon>
        <taxon>Flavobacteriaceae</taxon>
        <taxon>Flavobacterium</taxon>
    </lineage>
</organism>
<dbReference type="OrthoDB" id="1425941at2"/>
<gene>
    <name evidence="1" type="ORF">SAMN05443549_11510</name>
</gene>
<evidence type="ECO:0000313" key="2">
    <source>
        <dbReference type="Proteomes" id="UP000184516"/>
    </source>
</evidence>
<dbReference type="RefSeq" id="WP_141226197.1">
    <property type="nucleotide sequence ID" value="NZ_FQWB01000015.1"/>
</dbReference>
<accession>A0A1M5PYY6</accession>
<proteinExistence type="predicted"/>
<dbReference type="PROSITE" id="PS51257">
    <property type="entry name" value="PROKAR_LIPOPROTEIN"/>
    <property type="match status" value="1"/>
</dbReference>
<name>A0A1M5PYY6_9FLAO</name>
<protein>
    <recommendedName>
        <fullName evidence="3">Lipocalin-like domain-containing protein</fullName>
    </recommendedName>
</protein>
<reference evidence="2" key="1">
    <citation type="submission" date="2016-11" db="EMBL/GenBank/DDBJ databases">
        <authorList>
            <person name="Varghese N."/>
            <person name="Submissions S."/>
        </authorList>
    </citation>
    <scope>NUCLEOTIDE SEQUENCE [LARGE SCALE GENOMIC DNA]</scope>
    <source>
        <strain evidence="2">DSM 19978</strain>
    </source>
</reference>